<gene>
    <name evidence="7" type="primary">mltG</name>
    <name evidence="8" type="ORF">GCM10011369_31210</name>
</gene>
<dbReference type="Gene3D" id="3.30.160.60">
    <property type="entry name" value="Classic Zinc Finger"/>
    <property type="match status" value="2"/>
</dbReference>
<keyword evidence="6 7" id="KW-0961">Cell wall biogenesis/degradation</keyword>
<accession>A0A8J2XQZ9</accession>
<dbReference type="NCBIfam" id="TIGR00247">
    <property type="entry name" value="endolytic transglycosylase MltG"/>
    <property type="match status" value="1"/>
</dbReference>
<reference evidence="9" key="1">
    <citation type="journal article" date="2019" name="Int. J. Syst. Evol. Microbiol.">
        <title>The Global Catalogue of Microorganisms (GCM) 10K type strain sequencing project: providing services to taxonomists for standard genome sequencing and annotation.</title>
        <authorList>
            <consortium name="The Broad Institute Genomics Platform"/>
            <consortium name="The Broad Institute Genome Sequencing Center for Infectious Disease"/>
            <person name="Wu L."/>
            <person name="Ma J."/>
        </authorList>
    </citation>
    <scope>NUCLEOTIDE SEQUENCE [LARGE SCALE GENOMIC DNA]</scope>
    <source>
        <strain evidence="9">CGMCC 1.10130</strain>
    </source>
</reference>
<dbReference type="Pfam" id="PF02618">
    <property type="entry name" value="YceG"/>
    <property type="match status" value="1"/>
</dbReference>
<keyword evidence="7" id="KW-0997">Cell inner membrane</keyword>
<dbReference type="GO" id="GO:0005886">
    <property type="term" value="C:plasma membrane"/>
    <property type="evidence" value="ECO:0007669"/>
    <property type="project" value="UniProtKB-UniRule"/>
</dbReference>
<keyword evidence="3 7" id="KW-1133">Transmembrane helix</keyword>
<dbReference type="PANTHER" id="PTHR30518:SF2">
    <property type="entry name" value="ENDOLYTIC MUREIN TRANSGLYCOSYLASE"/>
    <property type="match status" value="1"/>
</dbReference>
<comment type="catalytic activity">
    <reaction evidence="7">
        <text>a peptidoglycan chain = a peptidoglycan chain with N-acetyl-1,6-anhydromuramyl-[peptide] at the reducing end + a peptidoglycan chain with N-acetylglucosamine at the non-reducing end.</text>
        <dbReference type="EC" id="4.2.2.29"/>
    </reaction>
</comment>
<evidence type="ECO:0000313" key="8">
    <source>
        <dbReference type="EMBL" id="GGA86929.1"/>
    </source>
</evidence>
<name>A0A8J2XQZ9_9GAMM</name>
<dbReference type="FunFam" id="3.30.160.60:FF:000242">
    <property type="entry name" value="Endolytic murein transglycosylase"/>
    <property type="match status" value="1"/>
</dbReference>
<dbReference type="Proteomes" id="UP000619743">
    <property type="component" value="Unassembled WGS sequence"/>
</dbReference>
<protein>
    <recommendedName>
        <fullName evidence="7">Endolytic murein transglycosylase</fullName>
        <ecNumber evidence="7">4.2.2.29</ecNumber>
    </recommendedName>
    <alternativeName>
        <fullName evidence="7">Peptidoglycan lytic transglycosylase</fullName>
    </alternativeName>
    <alternativeName>
        <fullName evidence="7">Peptidoglycan polymerization terminase</fullName>
    </alternativeName>
</protein>
<evidence type="ECO:0000256" key="1">
    <source>
        <dbReference type="ARBA" id="ARBA00022475"/>
    </source>
</evidence>
<evidence type="ECO:0000256" key="2">
    <source>
        <dbReference type="ARBA" id="ARBA00022692"/>
    </source>
</evidence>
<dbReference type="GO" id="GO:0008932">
    <property type="term" value="F:lytic endotransglycosylase activity"/>
    <property type="evidence" value="ECO:0007669"/>
    <property type="project" value="UniProtKB-UniRule"/>
</dbReference>
<comment type="similarity">
    <text evidence="7">Belongs to the transglycosylase MltG family.</text>
</comment>
<comment type="function">
    <text evidence="7">Functions as a peptidoglycan terminase that cleaves nascent peptidoglycan strands endolytically to terminate their elongation.</text>
</comment>
<keyword evidence="2 7" id="KW-0812">Transmembrane</keyword>
<evidence type="ECO:0000256" key="3">
    <source>
        <dbReference type="ARBA" id="ARBA00022989"/>
    </source>
</evidence>
<dbReference type="RefSeq" id="WP_229744783.1">
    <property type="nucleotide sequence ID" value="NZ_BMDX01000021.1"/>
</dbReference>
<evidence type="ECO:0000256" key="6">
    <source>
        <dbReference type="ARBA" id="ARBA00023316"/>
    </source>
</evidence>
<keyword evidence="4 7" id="KW-0472">Membrane</keyword>
<dbReference type="GO" id="GO:0009252">
    <property type="term" value="P:peptidoglycan biosynthetic process"/>
    <property type="evidence" value="ECO:0007669"/>
    <property type="project" value="UniProtKB-UniRule"/>
</dbReference>
<proteinExistence type="inferred from homology"/>
<evidence type="ECO:0000256" key="7">
    <source>
        <dbReference type="HAMAP-Rule" id="MF_02065"/>
    </source>
</evidence>
<dbReference type="CDD" id="cd08010">
    <property type="entry name" value="MltG_like"/>
    <property type="match status" value="1"/>
</dbReference>
<evidence type="ECO:0000313" key="9">
    <source>
        <dbReference type="Proteomes" id="UP000619743"/>
    </source>
</evidence>
<keyword evidence="9" id="KW-1185">Reference proteome</keyword>
<keyword evidence="1 7" id="KW-1003">Cell membrane</keyword>
<dbReference type="InterPro" id="IPR003770">
    <property type="entry name" value="MLTG-like"/>
</dbReference>
<keyword evidence="5 7" id="KW-0456">Lyase</keyword>
<dbReference type="EMBL" id="BMDX01000021">
    <property type="protein sequence ID" value="GGA86929.1"/>
    <property type="molecule type" value="Genomic_DNA"/>
</dbReference>
<dbReference type="GO" id="GO:0071555">
    <property type="term" value="P:cell wall organization"/>
    <property type="evidence" value="ECO:0007669"/>
    <property type="project" value="UniProtKB-KW"/>
</dbReference>
<dbReference type="AlphaFoldDB" id="A0A8J2XQZ9"/>
<comment type="caution">
    <text evidence="8">The sequence shown here is derived from an EMBL/GenBank/DDBJ whole genome shotgun (WGS) entry which is preliminary data.</text>
</comment>
<dbReference type="HAMAP" id="MF_02065">
    <property type="entry name" value="MltG"/>
    <property type="match status" value="1"/>
</dbReference>
<evidence type="ECO:0000256" key="4">
    <source>
        <dbReference type="ARBA" id="ARBA00023136"/>
    </source>
</evidence>
<organism evidence="8 9">
    <name type="scientific">Neiella marina</name>
    <dbReference type="NCBI Taxonomy" id="508461"/>
    <lineage>
        <taxon>Bacteria</taxon>
        <taxon>Pseudomonadati</taxon>
        <taxon>Pseudomonadota</taxon>
        <taxon>Gammaproteobacteria</taxon>
        <taxon>Alteromonadales</taxon>
        <taxon>Echinimonadaceae</taxon>
        <taxon>Neiella</taxon>
    </lineage>
</organism>
<dbReference type="PANTHER" id="PTHR30518">
    <property type="entry name" value="ENDOLYTIC MUREIN TRANSGLYCOSYLASE"/>
    <property type="match status" value="1"/>
</dbReference>
<sequence>MKVSWQRLVIIVGLVLVLVALAGYGYVRHQVKQFAQQPLVLQEPVLVTVVSGQSVYAVTRSWRQQGWVNESNWLRWLLKQQPALGAIRAGTYQIEPGLTLEQALAHLAQGSEHQFSITFVEGSRWLDWQRQLQQASHLTGMELLNDDQQLLVKLNIEQPNLEGLLYPDTYFYTAGTSVLALLQRAEARMADVLSTAWDGRSDVASTHLQSSYEALILASIIEKETGQQGERSLISSVFHNRLETRMRLQTDPTVIYGMGERYDGNIRKADLREATPYNTYVIRGLPPTPIAMPGKAAIEAAVQPETSDYFYFVSRGDGSHVFSKTLAEHNANVRRYILNRTSTKE</sequence>
<feature type="site" description="Important for catalytic activity" evidence="7">
    <location>
        <position position="224"/>
    </location>
</feature>
<evidence type="ECO:0000256" key="5">
    <source>
        <dbReference type="ARBA" id="ARBA00023239"/>
    </source>
</evidence>
<dbReference type="EC" id="4.2.2.29" evidence="7"/>